<sequence>MVGDMGDWKAASNLAHVDRVQDICLKRKLEDKKVRLFGFEVDSYVPKEEQDINACFKRSKGIETCQTVEVGDDQSSSNILEQNERLDEARSGSNEREDKKYECQYCFREFANSQALGGHQNAHKKERQKNKRLQQLQARRNTLNCFLEPYQSYGSSYHSSMPWFYDAYYAPGFTIIGEKPSTPILLESSVDYMALDQNFKGFHFSSSLTPNESPAHDLCKSRLVQSTDSRECPETRPLVIKPSPSSIKKRVLGSLDLQLGLTMH</sequence>
<dbReference type="GO" id="GO:0000976">
    <property type="term" value="F:transcription cis-regulatory region binding"/>
    <property type="evidence" value="ECO:0000318"/>
    <property type="project" value="GO_Central"/>
</dbReference>
<dbReference type="InterPro" id="IPR036236">
    <property type="entry name" value="Znf_C2H2_sf"/>
</dbReference>
<dbReference type="HOGENOM" id="CLU_091153_0_0_1"/>
<evidence type="ECO:0000256" key="1">
    <source>
        <dbReference type="PROSITE-ProRule" id="PRU00042"/>
    </source>
</evidence>
<dbReference type="GO" id="GO:0010026">
    <property type="term" value="P:trichome differentiation"/>
    <property type="evidence" value="ECO:0000318"/>
    <property type="project" value="GO_Central"/>
</dbReference>
<dbReference type="GO" id="GO:0009736">
    <property type="term" value="P:cytokinin-activated signaling pathway"/>
    <property type="evidence" value="ECO:0000318"/>
    <property type="project" value="GO_Central"/>
</dbReference>
<protein>
    <recommendedName>
        <fullName evidence="3">C2H2-type domain-containing protein</fullName>
    </recommendedName>
</protein>
<dbReference type="InterPro" id="IPR044299">
    <property type="entry name" value="GIS3/ZFP5/ZFP6"/>
</dbReference>
<feature type="domain" description="C2H2-type" evidence="3">
    <location>
        <begin position="101"/>
        <end position="128"/>
    </location>
</feature>
<dbReference type="GO" id="GO:0009740">
    <property type="term" value="P:gibberellic acid mediated signaling pathway"/>
    <property type="evidence" value="ECO:0000318"/>
    <property type="project" value="GO_Central"/>
</dbReference>
<keyword evidence="5" id="KW-1185">Reference proteome</keyword>
<dbReference type="Gramene" id="ERM99596">
    <property type="protein sequence ID" value="ERM99596"/>
    <property type="gene ID" value="AMTR_s00088p00145510"/>
</dbReference>
<dbReference type="PANTHER" id="PTHR46353:SF5">
    <property type="entry name" value="ZINC FINGER PROTEIN 5"/>
    <property type="match status" value="1"/>
</dbReference>
<dbReference type="SUPFAM" id="SSF57667">
    <property type="entry name" value="beta-beta-alpha zinc fingers"/>
    <property type="match status" value="1"/>
</dbReference>
<dbReference type="KEGG" id="atr:18427631"/>
<name>W1NRI4_AMBTC</name>
<keyword evidence="1" id="KW-0479">Metal-binding</keyword>
<reference evidence="5" key="1">
    <citation type="journal article" date="2013" name="Science">
        <title>The Amborella genome and the evolution of flowering plants.</title>
        <authorList>
            <consortium name="Amborella Genome Project"/>
        </authorList>
    </citation>
    <scope>NUCLEOTIDE SEQUENCE [LARGE SCALE GENOMIC DNA]</scope>
</reference>
<dbReference type="PANTHER" id="PTHR46353">
    <property type="entry name" value="ZINC FINGER PROTEIN 5"/>
    <property type="match status" value="1"/>
</dbReference>
<proteinExistence type="predicted"/>
<dbReference type="eggNOG" id="ENOG502RPI7">
    <property type="taxonomic scope" value="Eukaryota"/>
</dbReference>
<dbReference type="GO" id="GO:0010090">
    <property type="term" value="P:trichome morphogenesis"/>
    <property type="evidence" value="ECO:0007669"/>
    <property type="project" value="InterPro"/>
</dbReference>
<dbReference type="GO" id="GO:0005634">
    <property type="term" value="C:nucleus"/>
    <property type="evidence" value="ECO:0000318"/>
    <property type="project" value="GO_Central"/>
</dbReference>
<dbReference type="PROSITE" id="PS50157">
    <property type="entry name" value="ZINC_FINGER_C2H2_2"/>
    <property type="match status" value="1"/>
</dbReference>
<keyword evidence="1" id="KW-0863">Zinc-finger</keyword>
<evidence type="ECO:0000313" key="5">
    <source>
        <dbReference type="Proteomes" id="UP000017836"/>
    </source>
</evidence>
<dbReference type="AlphaFoldDB" id="W1NRI4"/>
<keyword evidence="1" id="KW-0862">Zinc</keyword>
<dbReference type="GO" id="GO:0008270">
    <property type="term" value="F:zinc ion binding"/>
    <property type="evidence" value="ECO:0007669"/>
    <property type="project" value="UniProtKB-KW"/>
</dbReference>
<gene>
    <name evidence="4" type="ORF">AMTR_s00088p00145510</name>
</gene>
<dbReference type="OrthoDB" id="1939583at2759"/>
<feature type="compositionally biased region" description="Basic and acidic residues" evidence="2">
    <location>
        <begin position="82"/>
        <end position="95"/>
    </location>
</feature>
<dbReference type="EMBL" id="KI394998">
    <property type="protein sequence ID" value="ERM99596.1"/>
    <property type="molecule type" value="Genomic_DNA"/>
</dbReference>
<evidence type="ECO:0000259" key="3">
    <source>
        <dbReference type="PROSITE" id="PS50157"/>
    </source>
</evidence>
<organism evidence="4 5">
    <name type="scientific">Amborella trichopoda</name>
    <dbReference type="NCBI Taxonomy" id="13333"/>
    <lineage>
        <taxon>Eukaryota</taxon>
        <taxon>Viridiplantae</taxon>
        <taxon>Streptophyta</taxon>
        <taxon>Embryophyta</taxon>
        <taxon>Tracheophyta</taxon>
        <taxon>Spermatophyta</taxon>
        <taxon>Magnoliopsida</taxon>
        <taxon>Amborellales</taxon>
        <taxon>Amborellaceae</taxon>
        <taxon>Amborella</taxon>
    </lineage>
</organism>
<dbReference type="InterPro" id="IPR013087">
    <property type="entry name" value="Znf_C2H2_type"/>
</dbReference>
<feature type="region of interest" description="Disordered" evidence="2">
    <location>
        <begin position="73"/>
        <end position="95"/>
    </location>
</feature>
<dbReference type="Proteomes" id="UP000017836">
    <property type="component" value="Unassembled WGS sequence"/>
</dbReference>
<dbReference type="GO" id="GO:0003700">
    <property type="term" value="F:DNA-binding transcription factor activity"/>
    <property type="evidence" value="ECO:0000318"/>
    <property type="project" value="GO_Central"/>
</dbReference>
<evidence type="ECO:0000256" key="2">
    <source>
        <dbReference type="SAM" id="MobiDB-lite"/>
    </source>
</evidence>
<evidence type="ECO:0000313" key="4">
    <source>
        <dbReference type="EMBL" id="ERM99596.1"/>
    </source>
</evidence>
<dbReference type="PROSITE" id="PS00028">
    <property type="entry name" value="ZINC_FINGER_C2H2_1"/>
    <property type="match status" value="1"/>
</dbReference>
<dbReference type="Gene3D" id="3.30.160.60">
    <property type="entry name" value="Classic Zinc Finger"/>
    <property type="match status" value="1"/>
</dbReference>
<accession>W1NRI4</accession>